<dbReference type="InterPro" id="IPR008258">
    <property type="entry name" value="Transglycosylase_SLT_dom_1"/>
</dbReference>
<gene>
    <name evidence="2" type="ORF">GCM10007901_19800</name>
</gene>
<dbReference type="Gene3D" id="1.10.530.10">
    <property type="match status" value="1"/>
</dbReference>
<evidence type="ECO:0000313" key="2">
    <source>
        <dbReference type="EMBL" id="GLQ93029.1"/>
    </source>
</evidence>
<protein>
    <recommendedName>
        <fullName evidence="1">Transglycosylase SLT domain-containing protein</fullName>
    </recommendedName>
</protein>
<sequence>MRPDITHSNTNRTTDYGVMGINSVHLPELSGFGIAPDQLMDPCINAYVGAWYLRRKMEKYGNTWRAVAAYHSETPEVGSAYVARIQDLLTSWGALDPNTSEPTAVTR</sequence>
<name>A0ABQ5XMT9_9GAMM</name>
<dbReference type="CDD" id="cd13400">
    <property type="entry name" value="LT_IagB-like"/>
    <property type="match status" value="1"/>
</dbReference>
<reference evidence="3" key="1">
    <citation type="journal article" date="2019" name="Int. J. Syst. Evol. Microbiol.">
        <title>The Global Catalogue of Microorganisms (GCM) 10K type strain sequencing project: providing services to taxonomists for standard genome sequencing and annotation.</title>
        <authorList>
            <consortium name="The Broad Institute Genomics Platform"/>
            <consortium name="The Broad Institute Genome Sequencing Center for Infectious Disease"/>
            <person name="Wu L."/>
            <person name="Ma J."/>
        </authorList>
    </citation>
    <scope>NUCLEOTIDE SEQUENCE [LARGE SCALE GENOMIC DNA]</scope>
    <source>
        <strain evidence="3">NBRC 111980</strain>
    </source>
</reference>
<keyword evidence="3" id="KW-1185">Reference proteome</keyword>
<dbReference type="Proteomes" id="UP001156670">
    <property type="component" value="Unassembled WGS sequence"/>
</dbReference>
<feature type="domain" description="Transglycosylase SLT" evidence="1">
    <location>
        <begin position="10"/>
        <end position="72"/>
    </location>
</feature>
<proteinExistence type="predicted"/>
<accession>A0ABQ5XMT9</accession>
<evidence type="ECO:0000259" key="1">
    <source>
        <dbReference type="Pfam" id="PF01464"/>
    </source>
</evidence>
<dbReference type="InterPro" id="IPR023346">
    <property type="entry name" value="Lysozyme-like_dom_sf"/>
</dbReference>
<dbReference type="EMBL" id="BSOB01000017">
    <property type="protein sequence ID" value="GLQ93029.1"/>
    <property type="molecule type" value="Genomic_DNA"/>
</dbReference>
<evidence type="ECO:0000313" key="3">
    <source>
        <dbReference type="Proteomes" id="UP001156670"/>
    </source>
</evidence>
<dbReference type="SUPFAM" id="SSF53955">
    <property type="entry name" value="Lysozyme-like"/>
    <property type="match status" value="1"/>
</dbReference>
<comment type="caution">
    <text evidence="2">The sequence shown here is derived from an EMBL/GenBank/DDBJ whole genome shotgun (WGS) entry which is preliminary data.</text>
</comment>
<organism evidence="2 3">
    <name type="scientific">Dyella acidisoli</name>
    <dbReference type="NCBI Taxonomy" id="1867834"/>
    <lineage>
        <taxon>Bacteria</taxon>
        <taxon>Pseudomonadati</taxon>
        <taxon>Pseudomonadota</taxon>
        <taxon>Gammaproteobacteria</taxon>
        <taxon>Lysobacterales</taxon>
        <taxon>Rhodanobacteraceae</taxon>
        <taxon>Dyella</taxon>
    </lineage>
</organism>
<dbReference type="Pfam" id="PF01464">
    <property type="entry name" value="SLT"/>
    <property type="match status" value="1"/>
</dbReference>